<dbReference type="EnsemblMetazoa" id="XM_019901085.1">
    <property type="protein sequence ID" value="XP_019756644.1"/>
    <property type="gene ID" value="LOC109535209"/>
</dbReference>
<evidence type="ECO:0000313" key="4">
    <source>
        <dbReference type="Proteomes" id="UP000019118"/>
    </source>
</evidence>
<reference evidence="3" key="2">
    <citation type="submission" date="2024-08" db="UniProtKB">
        <authorList>
            <consortium name="EnsemblMetazoa"/>
        </authorList>
    </citation>
    <scope>IDENTIFICATION</scope>
</reference>
<evidence type="ECO:0000313" key="3">
    <source>
        <dbReference type="EnsemblMetazoa" id="XP_019756644.1"/>
    </source>
</evidence>
<dbReference type="EMBL" id="KB740735">
    <property type="protein sequence ID" value="ENN79132.1"/>
    <property type="molecule type" value="Genomic_DNA"/>
</dbReference>
<sequence length="325" mass="38126">MKVLLLVVAALALANSSMMTSKYDMFFPRMFRNNDDVSTTMGQSGLCKTLCKRQIMGQMNTDLMNDEDFKMIQRQLIEKMDQMMEITDMVMPVEEKRNHAMQIAEQLTQMYRQLSETRMNMHIDEVRKSGPMMVSESVPSRLRFLAKQRAEEVLSEISMRVGREEPEDVEQMRDVLSATILSQMLMQDSGLVMDKDFRNEILEMILSIDMVRTQRILADISMRASQVQITIKLLEQQKRMLQMYTMMMMKTTLNTQVEIGQELLKTLEDLTVVHLSHQMVINSLQRMMMTQRELIQKLKIEKLDFQSMSMMRMSPMMMMPQMMQV</sequence>
<evidence type="ECO:0000313" key="2">
    <source>
        <dbReference type="EMBL" id="ENN79132.1"/>
    </source>
</evidence>
<evidence type="ECO:0000256" key="1">
    <source>
        <dbReference type="SAM" id="SignalP"/>
    </source>
</evidence>
<reference evidence="2 4" key="1">
    <citation type="journal article" date="2013" name="Genome Biol.">
        <title>Draft genome of the mountain pine beetle, Dendroctonus ponderosae Hopkins, a major forest pest.</title>
        <authorList>
            <person name="Keeling C.I."/>
            <person name="Yuen M.M."/>
            <person name="Liao N.Y."/>
            <person name="Docking T.R."/>
            <person name="Chan S.K."/>
            <person name="Taylor G.A."/>
            <person name="Palmquist D.L."/>
            <person name="Jackman S.D."/>
            <person name="Nguyen A."/>
            <person name="Li M."/>
            <person name="Henderson H."/>
            <person name="Janes J.K."/>
            <person name="Zhao Y."/>
            <person name="Pandoh P."/>
            <person name="Moore R."/>
            <person name="Sperling F.A."/>
            <person name="Huber D.P."/>
            <person name="Birol I."/>
            <person name="Jones S.J."/>
            <person name="Bohlmann J."/>
        </authorList>
    </citation>
    <scope>NUCLEOTIDE SEQUENCE</scope>
</reference>
<feature type="signal peptide" evidence="1">
    <location>
        <begin position="1"/>
        <end position="16"/>
    </location>
</feature>
<dbReference type="AlphaFoldDB" id="N6UKD1"/>
<accession>N6UKD1</accession>
<dbReference type="Proteomes" id="UP000019118">
    <property type="component" value="Unassembled WGS sequence"/>
</dbReference>
<feature type="non-terminal residue" evidence="2">
    <location>
        <position position="1"/>
    </location>
</feature>
<dbReference type="HOGENOM" id="CLU_855957_0_0_1"/>
<keyword evidence="4" id="KW-1185">Reference proteome</keyword>
<keyword evidence="1" id="KW-0732">Signal</keyword>
<dbReference type="KEGG" id="dpa:109535209"/>
<proteinExistence type="predicted"/>
<organism evidence="2">
    <name type="scientific">Dendroctonus ponderosae</name>
    <name type="common">Mountain pine beetle</name>
    <dbReference type="NCBI Taxonomy" id="77166"/>
    <lineage>
        <taxon>Eukaryota</taxon>
        <taxon>Metazoa</taxon>
        <taxon>Ecdysozoa</taxon>
        <taxon>Arthropoda</taxon>
        <taxon>Hexapoda</taxon>
        <taxon>Insecta</taxon>
        <taxon>Pterygota</taxon>
        <taxon>Neoptera</taxon>
        <taxon>Endopterygota</taxon>
        <taxon>Coleoptera</taxon>
        <taxon>Polyphaga</taxon>
        <taxon>Cucujiformia</taxon>
        <taxon>Curculionidae</taxon>
        <taxon>Scolytinae</taxon>
        <taxon>Dendroctonus</taxon>
    </lineage>
</organism>
<protein>
    <submittedName>
        <fullName evidence="2 3">Uncharacterized protein</fullName>
    </submittedName>
</protein>
<gene>
    <name evidence="2" type="ORF">YQE_04318</name>
</gene>
<feature type="chain" id="PRO_5010972067" evidence="1">
    <location>
        <begin position="17"/>
        <end position="325"/>
    </location>
</feature>
<name>N6UKD1_DENPD</name>